<dbReference type="EMBL" id="JAWCUA010000010">
    <property type="protein sequence ID" value="MDU0114086.1"/>
    <property type="molecule type" value="Genomic_DNA"/>
</dbReference>
<dbReference type="PANTHER" id="PTHR36573:SF1">
    <property type="entry name" value="INTERMEMBRANE PHOSPHOLIPID TRANSPORT SYSTEM BINDING PROTEIN MLAC"/>
    <property type="match status" value="1"/>
</dbReference>
<evidence type="ECO:0000313" key="2">
    <source>
        <dbReference type="EMBL" id="MDU0114086.1"/>
    </source>
</evidence>
<dbReference type="RefSeq" id="WP_216053421.1">
    <property type="nucleotide sequence ID" value="NZ_JAWCUA010000010.1"/>
</dbReference>
<feature type="signal peptide" evidence="1">
    <location>
        <begin position="1"/>
        <end position="23"/>
    </location>
</feature>
<dbReference type="InterPro" id="IPR008869">
    <property type="entry name" value="MlaC/ttg2D"/>
</dbReference>
<feature type="chain" id="PRO_5045450770" evidence="1">
    <location>
        <begin position="24"/>
        <end position="200"/>
    </location>
</feature>
<comment type="caution">
    <text evidence="2">The sequence shown here is derived from an EMBL/GenBank/DDBJ whole genome shotgun (WGS) entry which is preliminary data.</text>
</comment>
<organism evidence="2 3">
    <name type="scientific">Psychrosphaera aquimarina</name>
    <dbReference type="NCBI Taxonomy" id="2044854"/>
    <lineage>
        <taxon>Bacteria</taxon>
        <taxon>Pseudomonadati</taxon>
        <taxon>Pseudomonadota</taxon>
        <taxon>Gammaproteobacteria</taxon>
        <taxon>Alteromonadales</taxon>
        <taxon>Pseudoalteromonadaceae</taxon>
        <taxon>Psychrosphaera</taxon>
    </lineage>
</organism>
<dbReference type="Proteomes" id="UP001257914">
    <property type="component" value="Unassembled WGS sequence"/>
</dbReference>
<reference evidence="2 3" key="1">
    <citation type="submission" date="2023-10" db="EMBL/GenBank/DDBJ databases">
        <title>Psychrosphaera aquimaarina strain SW33 isolated from seawater.</title>
        <authorList>
            <person name="Bayburt H."/>
            <person name="Kim J.M."/>
            <person name="Choi B.J."/>
            <person name="Jeon C.O."/>
        </authorList>
    </citation>
    <scope>NUCLEOTIDE SEQUENCE [LARGE SCALE GENOMIC DNA]</scope>
    <source>
        <strain evidence="2 3">KCTC 52743</strain>
    </source>
</reference>
<keyword evidence="1" id="KW-0732">Signal</keyword>
<gene>
    <name evidence="2" type="ORF">RT723_14015</name>
</gene>
<proteinExistence type="predicted"/>
<dbReference type="Pfam" id="PF05494">
    <property type="entry name" value="MlaC"/>
    <property type="match status" value="1"/>
</dbReference>
<name>A0ABU3R353_9GAMM</name>
<evidence type="ECO:0000313" key="3">
    <source>
        <dbReference type="Proteomes" id="UP001257914"/>
    </source>
</evidence>
<dbReference type="PANTHER" id="PTHR36573">
    <property type="entry name" value="INTERMEMBRANE PHOSPHOLIPID TRANSPORT SYSTEM BINDING PROTEIN MLAC"/>
    <property type="match status" value="1"/>
</dbReference>
<protein>
    <submittedName>
        <fullName evidence="2">ABC transporter substrate-binding protein</fullName>
    </submittedName>
</protein>
<sequence>MKCIKSVMLLLTLPILFMGKVYAETVDAVADKLFKKVELELISLKQANNLTIQAIQQLVENEVLTSVDEKFFAYKVLGKNLAKLSAEQKAEFVKVLKDTLVLNYANSLVNYNNEKIVVVSSSLANSNKNASVSMKLVGKNKTTQLITKWRFSEDQDKWLMYDFVIEGISLLQSKQKELAQVLANSGPEATLELLKSKNNK</sequence>
<evidence type="ECO:0000256" key="1">
    <source>
        <dbReference type="SAM" id="SignalP"/>
    </source>
</evidence>
<keyword evidence="3" id="KW-1185">Reference proteome</keyword>
<accession>A0ABU3R353</accession>